<organism evidence="2 3">
    <name type="scientific">Actinacidiphila acididurans</name>
    <dbReference type="NCBI Taxonomy" id="2784346"/>
    <lineage>
        <taxon>Bacteria</taxon>
        <taxon>Bacillati</taxon>
        <taxon>Actinomycetota</taxon>
        <taxon>Actinomycetes</taxon>
        <taxon>Kitasatosporales</taxon>
        <taxon>Streptomycetaceae</taxon>
        <taxon>Actinacidiphila</taxon>
    </lineage>
</organism>
<protein>
    <submittedName>
        <fullName evidence="2">CGNR zinc finger domain-containing protein</fullName>
    </submittedName>
</protein>
<dbReference type="InterPro" id="IPR023286">
    <property type="entry name" value="ABATE_dom_sf"/>
</dbReference>
<gene>
    <name evidence="2" type="ORF">ITX44_00670</name>
</gene>
<dbReference type="EMBL" id="JADKYB010000001">
    <property type="protein sequence ID" value="MBM9503068.1"/>
    <property type="molecule type" value="Genomic_DNA"/>
</dbReference>
<evidence type="ECO:0000313" key="3">
    <source>
        <dbReference type="Proteomes" id="UP000749040"/>
    </source>
</evidence>
<proteinExistence type="predicted"/>
<keyword evidence="3" id="KW-1185">Reference proteome</keyword>
<dbReference type="PANTHER" id="PTHR35525">
    <property type="entry name" value="BLL6575 PROTEIN"/>
    <property type="match status" value="1"/>
</dbReference>
<dbReference type="Gene3D" id="1.10.3300.10">
    <property type="entry name" value="Jann2411-like domain"/>
    <property type="match status" value="1"/>
</dbReference>
<dbReference type="RefSeq" id="WP_205354954.1">
    <property type="nucleotide sequence ID" value="NZ_JADKYB010000001.1"/>
</dbReference>
<dbReference type="SUPFAM" id="SSF160904">
    <property type="entry name" value="Jann2411-like"/>
    <property type="match status" value="1"/>
</dbReference>
<comment type="caution">
    <text evidence="2">The sequence shown here is derived from an EMBL/GenBank/DDBJ whole genome shotgun (WGS) entry which is preliminary data.</text>
</comment>
<dbReference type="Proteomes" id="UP000749040">
    <property type="component" value="Unassembled WGS sequence"/>
</dbReference>
<dbReference type="Pfam" id="PF11706">
    <property type="entry name" value="zf-CGNR"/>
    <property type="match status" value="1"/>
</dbReference>
<name>A0ABS2TIA8_9ACTN</name>
<dbReference type="InterPro" id="IPR010852">
    <property type="entry name" value="ABATE"/>
</dbReference>
<reference evidence="2 3" key="1">
    <citation type="submission" date="2021-01" db="EMBL/GenBank/DDBJ databases">
        <title>Streptomyces acididurans sp. nov., isolated from a peat swamp forest soil.</title>
        <authorList>
            <person name="Chantavorakit T."/>
            <person name="Duangmal K."/>
        </authorList>
    </citation>
    <scope>NUCLEOTIDE SEQUENCE [LARGE SCALE GENOMIC DNA]</scope>
    <source>
        <strain evidence="2 3">KK5PA1</strain>
    </source>
</reference>
<feature type="domain" description="Zinc finger CGNR" evidence="1">
    <location>
        <begin position="144"/>
        <end position="187"/>
    </location>
</feature>
<dbReference type="InterPro" id="IPR021005">
    <property type="entry name" value="Znf_CGNR"/>
</dbReference>
<sequence length="206" mass="22307">MSPNASERLGVAPAPDGLSAVQDFINTGAADLPDLLADTATAEQWFSSVLAGHAGEEHDLPVVFTERDLHKLVDLRSRLRQTLRDRHQDDEPAGWIVPTGVAVGLRQASDGTVVAVPRGTGWRLVASLLLTESLLAQQKNLWPRLKVCRNPVCRTAFYDRSRNNIGVWHDVLICGNAINLRTSRARRRAAATAADDPPAPSAPGQV</sequence>
<evidence type="ECO:0000313" key="2">
    <source>
        <dbReference type="EMBL" id="MBM9503068.1"/>
    </source>
</evidence>
<dbReference type="PANTHER" id="PTHR35525:SF3">
    <property type="entry name" value="BLL6575 PROTEIN"/>
    <property type="match status" value="1"/>
</dbReference>
<evidence type="ECO:0000259" key="1">
    <source>
        <dbReference type="Pfam" id="PF11706"/>
    </source>
</evidence>
<accession>A0ABS2TIA8</accession>